<feature type="transmembrane region" description="Helical" evidence="7">
    <location>
        <begin position="66"/>
        <end position="85"/>
    </location>
</feature>
<gene>
    <name evidence="8" type="ORF">GSI_15619</name>
</gene>
<organism evidence="8 9">
    <name type="scientific">Ganoderma sinense ZZ0214-1</name>
    <dbReference type="NCBI Taxonomy" id="1077348"/>
    <lineage>
        <taxon>Eukaryota</taxon>
        <taxon>Fungi</taxon>
        <taxon>Dikarya</taxon>
        <taxon>Basidiomycota</taxon>
        <taxon>Agaricomycotina</taxon>
        <taxon>Agaricomycetes</taxon>
        <taxon>Polyporales</taxon>
        <taxon>Polyporaceae</taxon>
        <taxon>Ganoderma</taxon>
    </lineage>
</organism>
<dbReference type="GO" id="GO:0046873">
    <property type="term" value="F:metal ion transmembrane transporter activity"/>
    <property type="evidence" value="ECO:0007669"/>
    <property type="project" value="InterPro"/>
</dbReference>
<evidence type="ECO:0000256" key="1">
    <source>
        <dbReference type="ARBA" id="ARBA00004127"/>
    </source>
</evidence>
<feature type="transmembrane region" description="Helical" evidence="7">
    <location>
        <begin position="225"/>
        <end position="246"/>
    </location>
</feature>
<proteinExistence type="predicted"/>
<feature type="transmembrane region" description="Helical" evidence="7">
    <location>
        <begin position="6"/>
        <end position="25"/>
    </location>
</feature>
<feature type="transmembrane region" description="Helical" evidence="7">
    <location>
        <begin position="188"/>
        <end position="213"/>
    </location>
</feature>
<keyword evidence="3 7" id="KW-0812">Transmembrane</keyword>
<keyword evidence="9" id="KW-1185">Reference proteome</keyword>
<dbReference type="GO" id="GO:0006829">
    <property type="term" value="P:zinc ion transport"/>
    <property type="evidence" value="ECO:0007669"/>
    <property type="project" value="InterPro"/>
</dbReference>
<evidence type="ECO:0000256" key="3">
    <source>
        <dbReference type="ARBA" id="ARBA00022692"/>
    </source>
</evidence>
<dbReference type="InterPro" id="IPR003689">
    <property type="entry name" value="ZIP"/>
</dbReference>
<feature type="transmembrane region" description="Helical" evidence="7">
    <location>
        <begin position="37"/>
        <end position="54"/>
    </location>
</feature>
<evidence type="ECO:0000256" key="6">
    <source>
        <dbReference type="ARBA" id="ARBA00023136"/>
    </source>
</evidence>
<evidence type="ECO:0000313" key="8">
    <source>
        <dbReference type="EMBL" id="PIL22923.1"/>
    </source>
</evidence>
<comment type="caution">
    <text evidence="8">The sequence shown here is derived from an EMBL/GenBank/DDBJ whole genome shotgun (WGS) entry which is preliminary data.</text>
</comment>
<dbReference type="PANTHER" id="PTHR16133">
    <property type="entry name" value="SOLUTE CARRIER FAMILY 39 ZINC TRANSPORTER , MEMBER 9-RELATED"/>
    <property type="match status" value="1"/>
</dbReference>
<comment type="subcellular location">
    <subcellularLocation>
        <location evidence="1">Endomembrane system</location>
        <topology evidence="1">Multi-pass membrane protein</topology>
    </subcellularLocation>
    <subcellularLocation>
        <location evidence="2">Golgi apparatus membrane</location>
    </subcellularLocation>
</comment>
<feature type="transmembrane region" description="Helical" evidence="7">
    <location>
        <begin position="291"/>
        <end position="308"/>
    </location>
</feature>
<dbReference type="AlphaFoldDB" id="A0A2G8RN43"/>
<dbReference type="PANTHER" id="PTHR16133:SF0">
    <property type="entry name" value="ZINC_IRON REGULATED TRANSPORTER-RELATED PROTEIN 102B, ISOFORM E"/>
    <property type="match status" value="1"/>
</dbReference>
<feature type="transmembrane region" description="Helical" evidence="7">
    <location>
        <begin position="154"/>
        <end position="176"/>
    </location>
</feature>
<dbReference type="EMBL" id="AYKW01000069">
    <property type="protein sequence ID" value="PIL22923.1"/>
    <property type="molecule type" value="Genomic_DNA"/>
</dbReference>
<evidence type="ECO:0000256" key="2">
    <source>
        <dbReference type="ARBA" id="ARBA00004394"/>
    </source>
</evidence>
<evidence type="ECO:0000313" key="9">
    <source>
        <dbReference type="Proteomes" id="UP000230002"/>
    </source>
</evidence>
<reference evidence="8 9" key="1">
    <citation type="journal article" date="2015" name="Sci. Rep.">
        <title>Chromosome-level genome map provides insights into diverse defense mechanisms in the medicinal fungus Ganoderma sinense.</title>
        <authorList>
            <person name="Zhu Y."/>
            <person name="Xu J."/>
            <person name="Sun C."/>
            <person name="Zhou S."/>
            <person name="Xu H."/>
            <person name="Nelson D.R."/>
            <person name="Qian J."/>
            <person name="Song J."/>
            <person name="Luo H."/>
            <person name="Xiang L."/>
            <person name="Li Y."/>
            <person name="Xu Z."/>
            <person name="Ji A."/>
            <person name="Wang L."/>
            <person name="Lu S."/>
            <person name="Hayward A."/>
            <person name="Sun W."/>
            <person name="Li X."/>
            <person name="Schwartz D.C."/>
            <person name="Wang Y."/>
            <person name="Chen S."/>
        </authorList>
    </citation>
    <scope>NUCLEOTIDE SEQUENCE [LARGE SCALE GENOMIC DNA]</scope>
    <source>
        <strain evidence="8 9">ZZ0214-1</strain>
    </source>
</reference>
<evidence type="ECO:0000256" key="5">
    <source>
        <dbReference type="ARBA" id="ARBA00023034"/>
    </source>
</evidence>
<accession>A0A2G8RN43</accession>
<dbReference type="GO" id="GO:0000139">
    <property type="term" value="C:Golgi membrane"/>
    <property type="evidence" value="ECO:0007669"/>
    <property type="project" value="UniProtKB-SubCell"/>
</dbReference>
<keyword evidence="4 7" id="KW-1133">Transmembrane helix</keyword>
<dbReference type="Proteomes" id="UP000230002">
    <property type="component" value="Unassembled WGS sequence"/>
</dbReference>
<feature type="transmembrane region" description="Helical" evidence="7">
    <location>
        <begin position="258"/>
        <end position="279"/>
    </location>
</feature>
<evidence type="ECO:0000256" key="4">
    <source>
        <dbReference type="ARBA" id="ARBA00022989"/>
    </source>
</evidence>
<evidence type="ECO:0000256" key="7">
    <source>
        <dbReference type="SAM" id="Phobius"/>
    </source>
</evidence>
<keyword evidence="6 7" id="KW-0472">Membrane</keyword>
<keyword evidence="5" id="KW-0333">Golgi apparatus</keyword>
<dbReference type="OrthoDB" id="19859at2759"/>
<dbReference type="Pfam" id="PF02535">
    <property type="entry name" value="Zip"/>
    <property type="match status" value="1"/>
</dbReference>
<protein>
    <submittedName>
        <fullName evidence="8">Transporter</fullName>
    </submittedName>
</protein>
<sequence length="316" mass="32457">MSLSSAIFTAGLLGAASFGMGMLPLAMTFSKSTLDSLTTYGAGLLLGAALGVVIPEGVSGIVSSHAPQSVIALSLLSGFAFMLVVERQLSAHAPTFLEGNSHAPLPTTSVSSVEFDVELGDLERTEGVAQDTRARSAAHTGAANAELQQRAYPLTFGLAVHAFVDGIAMGSAALSASGTSENSAQSRAFVAVFLALVVHKAPTALALTTTLLSTSLPVAECRRHLAIFSSMTPVATLLSYALLSFFGGGGGGWESVALLFSGGTFLYVATVLQPTLAHAHEEGGDSGRRRLLIMLAGIATPYLITVLLPEGHEHST</sequence>
<dbReference type="InterPro" id="IPR045891">
    <property type="entry name" value="ZIP9"/>
</dbReference>
<name>A0A2G8RN43_9APHY</name>